<dbReference type="InterPro" id="IPR003500">
    <property type="entry name" value="RpiB_LacA_LacB"/>
</dbReference>
<gene>
    <name evidence="3" type="ORF">COW81_00950</name>
</gene>
<feature type="binding site" evidence="2">
    <location>
        <begin position="8"/>
        <end position="9"/>
    </location>
    <ligand>
        <name>D-ribulose 5-phosphate</name>
        <dbReference type="ChEBI" id="CHEBI:58121"/>
    </ligand>
</feature>
<proteinExistence type="inferred from homology"/>
<evidence type="ECO:0000313" key="4">
    <source>
        <dbReference type="Proteomes" id="UP000231143"/>
    </source>
</evidence>
<dbReference type="Gene3D" id="3.40.1400.10">
    <property type="entry name" value="Sugar-phosphate isomerase, RpiB/LacA/LacB"/>
    <property type="match status" value="1"/>
</dbReference>
<keyword evidence="3" id="KW-0413">Isomerase</keyword>
<comment type="similarity">
    <text evidence="1">Belongs to the LacAB/RpiB family.</text>
</comment>
<comment type="caution">
    <text evidence="3">The sequence shown here is derived from an EMBL/GenBank/DDBJ whole genome shotgun (WGS) entry which is preliminary data.</text>
</comment>
<evidence type="ECO:0000256" key="2">
    <source>
        <dbReference type="PIRSR" id="PIRSR005384-2"/>
    </source>
</evidence>
<dbReference type="NCBIfam" id="TIGR00689">
    <property type="entry name" value="rpiB_lacA_lacB"/>
    <property type="match status" value="1"/>
</dbReference>
<evidence type="ECO:0000256" key="1">
    <source>
        <dbReference type="ARBA" id="ARBA00008754"/>
    </source>
</evidence>
<dbReference type="NCBIfam" id="NF004051">
    <property type="entry name" value="PRK05571.1"/>
    <property type="match status" value="1"/>
</dbReference>
<evidence type="ECO:0000313" key="3">
    <source>
        <dbReference type="EMBL" id="PIP87271.1"/>
    </source>
</evidence>
<reference evidence="3 4" key="1">
    <citation type="submission" date="2017-09" db="EMBL/GenBank/DDBJ databases">
        <title>Depth-based differentiation of microbial function through sediment-hosted aquifers and enrichment of novel symbionts in the deep terrestrial subsurface.</title>
        <authorList>
            <person name="Probst A.J."/>
            <person name="Ladd B."/>
            <person name="Jarett J.K."/>
            <person name="Geller-Mcgrath D.E."/>
            <person name="Sieber C.M."/>
            <person name="Emerson J.B."/>
            <person name="Anantharaman K."/>
            <person name="Thomas B.C."/>
            <person name="Malmstrom R."/>
            <person name="Stieglmeier M."/>
            <person name="Klingl A."/>
            <person name="Woyke T."/>
            <person name="Ryan C.M."/>
            <person name="Banfield J.F."/>
        </authorList>
    </citation>
    <scope>NUCLEOTIDE SEQUENCE [LARGE SCALE GENOMIC DNA]</scope>
    <source>
        <strain evidence="3">CG22_combo_CG10-13_8_21_14_all_36_13</strain>
    </source>
</reference>
<dbReference type="SUPFAM" id="SSF89623">
    <property type="entry name" value="Ribose/Galactose isomerase RpiB/AlsB"/>
    <property type="match status" value="1"/>
</dbReference>
<dbReference type="Pfam" id="PF02502">
    <property type="entry name" value="LacAB_rpiB"/>
    <property type="match status" value="1"/>
</dbReference>
<dbReference type="InterPro" id="IPR036569">
    <property type="entry name" value="RpiB_LacA_LacB_sf"/>
</dbReference>
<feature type="binding site" evidence="2">
    <location>
        <position position="113"/>
    </location>
    <ligand>
        <name>D-ribulose 5-phosphate</name>
        <dbReference type="ChEBI" id="CHEBI:58121"/>
    </ligand>
</feature>
<dbReference type="EMBL" id="PCTT01000013">
    <property type="protein sequence ID" value="PIP87271.1"/>
    <property type="molecule type" value="Genomic_DNA"/>
</dbReference>
<organism evidence="3 4">
    <name type="scientific">Candidatus Campbellbacteria bacterium CG22_combo_CG10-13_8_21_14_all_36_13</name>
    <dbReference type="NCBI Taxonomy" id="1974529"/>
    <lineage>
        <taxon>Bacteria</taxon>
        <taxon>Candidatus Campbelliibacteriota</taxon>
    </lineage>
</organism>
<protein>
    <submittedName>
        <fullName evidence="3">Ribose-5-phosphate isomerase</fullName>
    </submittedName>
</protein>
<dbReference type="GO" id="GO:0009052">
    <property type="term" value="P:pentose-phosphate shunt, non-oxidative branch"/>
    <property type="evidence" value="ECO:0007669"/>
    <property type="project" value="TreeGrafter"/>
</dbReference>
<dbReference type="AlphaFoldDB" id="A0A2H0DZ58"/>
<feature type="binding site" evidence="2">
    <location>
        <position position="103"/>
    </location>
    <ligand>
        <name>D-ribulose 5-phosphate</name>
        <dbReference type="ChEBI" id="CHEBI:58121"/>
    </ligand>
</feature>
<name>A0A2H0DZ58_9BACT</name>
<dbReference type="GO" id="GO:0004751">
    <property type="term" value="F:ribose-5-phosphate isomerase activity"/>
    <property type="evidence" value="ECO:0007669"/>
    <property type="project" value="TreeGrafter"/>
</dbReference>
<feature type="binding site" evidence="2">
    <location>
        <begin position="68"/>
        <end position="72"/>
    </location>
    <ligand>
        <name>D-ribulose 5-phosphate</name>
        <dbReference type="ChEBI" id="CHEBI:58121"/>
    </ligand>
</feature>
<dbReference type="PANTHER" id="PTHR30345:SF0">
    <property type="entry name" value="DNA DAMAGE-REPAIR_TOLERATION PROTEIN DRT102"/>
    <property type="match status" value="1"/>
</dbReference>
<dbReference type="PANTHER" id="PTHR30345">
    <property type="entry name" value="RIBOSE-5-PHOSPHATE ISOMERASE B"/>
    <property type="match status" value="1"/>
</dbReference>
<dbReference type="GO" id="GO:0019316">
    <property type="term" value="P:D-allose catabolic process"/>
    <property type="evidence" value="ECO:0007669"/>
    <property type="project" value="TreeGrafter"/>
</dbReference>
<sequence>MKIFIASDHAGFKLKESLIPLLLELDYEVVDKGAFSYDEMDDYPDFIRPVAEAVSQHPMHTLGIIIGGSGQGEAILANRFKNVRATVYYGGSEEVIKLSREHNDANILSLGSRFLTDDEAKRAVKLWLDTDFSEDERHIRRIQKIDD</sequence>
<dbReference type="PIRSF" id="PIRSF005384">
    <property type="entry name" value="RpiB_LacA_B"/>
    <property type="match status" value="1"/>
</dbReference>
<dbReference type="Proteomes" id="UP000231143">
    <property type="component" value="Unassembled WGS sequence"/>
</dbReference>
<feature type="binding site" evidence="2">
    <location>
        <position position="141"/>
    </location>
    <ligand>
        <name>D-ribulose 5-phosphate</name>
        <dbReference type="ChEBI" id="CHEBI:58121"/>
    </ligand>
</feature>
<accession>A0A2H0DZ58</accession>
<feature type="binding site" evidence="2">
    <location>
        <position position="137"/>
    </location>
    <ligand>
        <name>D-ribulose 5-phosphate</name>
        <dbReference type="ChEBI" id="CHEBI:58121"/>
    </ligand>
</feature>